<dbReference type="PANTHER" id="PTHR42899">
    <property type="entry name" value="SPERMATOGENESIS-ASSOCIATED PROTEIN 20"/>
    <property type="match status" value="1"/>
</dbReference>
<dbReference type="EMBL" id="AP018930">
    <property type="protein sequence ID" value="BBG25515.1"/>
    <property type="molecule type" value="Genomic_DNA"/>
</dbReference>
<accession>A0A510DRC6</accession>
<dbReference type="PANTHER" id="PTHR42899:SF1">
    <property type="entry name" value="SPERMATOGENESIS-ASSOCIATED PROTEIN 20"/>
    <property type="match status" value="1"/>
</dbReference>
<evidence type="ECO:0000259" key="1">
    <source>
        <dbReference type="Pfam" id="PF03190"/>
    </source>
</evidence>
<evidence type="ECO:0000313" key="5">
    <source>
        <dbReference type="Proteomes" id="UP000325030"/>
    </source>
</evidence>
<dbReference type="GeneID" id="41716546"/>
<dbReference type="OrthoDB" id="28016at2157"/>
<dbReference type="KEGG" id="step:IC006_0020"/>
<dbReference type="InterPro" id="IPR008928">
    <property type="entry name" value="6-hairpin_glycosidase_sf"/>
</dbReference>
<dbReference type="AlphaFoldDB" id="A0A510DZ57"/>
<dbReference type="GO" id="GO:0005975">
    <property type="term" value="P:carbohydrate metabolic process"/>
    <property type="evidence" value="ECO:0007669"/>
    <property type="project" value="InterPro"/>
</dbReference>
<accession>A0A510DZ57</accession>
<feature type="domain" description="Spermatogenesis-associated protein 20-like TRX" evidence="1">
    <location>
        <begin position="3"/>
        <end position="155"/>
    </location>
</feature>
<dbReference type="Proteomes" id="UP000325030">
    <property type="component" value="Chromosome"/>
</dbReference>
<protein>
    <recommendedName>
        <fullName evidence="1">Spermatogenesis-associated protein 20-like TRX domain-containing protein</fullName>
    </recommendedName>
</protein>
<reference evidence="5" key="1">
    <citation type="submission" date="2018-09" db="EMBL/GenBank/DDBJ databases">
        <title>Complete Genome Sequencing of Sulfolobus sp. JCM 16834.</title>
        <authorList>
            <person name="Kato S."/>
            <person name="Itoh T."/>
            <person name="Ohkuma M."/>
        </authorList>
    </citation>
    <scope>NUCLEOTIDE SEQUENCE [LARGE SCALE GENOMIC DNA]</scope>
    <source>
        <strain evidence="5">IC-007</strain>
    </source>
</reference>
<dbReference type="CDD" id="cd02955">
    <property type="entry name" value="SSP411"/>
    <property type="match status" value="1"/>
</dbReference>
<dbReference type="RefSeq" id="WP_054845330.1">
    <property type="nucleotide sequence ID" value="NZ_AP018929.1"/>
</dbReference>
<dbReference type="InterPro" id="IPR004879">
    <property type="entry name" value="Ssp411-like_TRX"/>
</dbReference>
<evidence type="ECO:0000313" key="4">
    <source>
        <dbReference type="Proteomes" id="UP000322983"/>
    </source>
</evidence>
<dbReference type="SUPFAM" id="SSF52833">
    <property type="entry name" value="Thioredoxin-like"/>
    <property type="match status" value="1"/>
</dbReference>
<sequence length="631" mass="71555">MVNRLHNAKSAFLREASEQPVDWREWSQTSLQEAKEKDLPILIDVGAVWCHWCHVMDRETYSNTEIAKIINDNFIPIKIDRDERPDLDRQLQNAVSAITGESGWPLTVFMTPSGKVFFGGTYFPPDDMYGRIGFRRLLMNIVQLWKSKRQEVEKSSFDPSSIAFKGETYETSALIDQIISEYDLEYGGLGSSSKFPHPLVDTLMLDYSAISGDDIGKKLGIFTLKRMYSGGILDQVGGGFHRYTVDREWKLPHFEKLLIDNAEILDAFFKYYLITKDQDIMDAMELTYSFVKREMSADSSFANSLDADSEGVEGLFYTWTEEEIDSCLGQDSQLGKKVFGFYEGADVEGRKVLMRGMDNEQLSKKLGNESPFPKLRELRGKLLECRKSRKPPFRDTNDYTHPNARMSESMIKVSFLLKDQYELPFDVLRKVGSSPFRRISGNEDPNLDDVSSLVLSNITAYEVTSRREFLDRARGLASTMAEMLKQTKPNTLDSPNESTASLVSKSLIKLSVLEGKEIKIDDIEVAGSPSFYAGIIGNRLSVESGNFAHVVVVDENDNASENLHREAFLTYYPLKVVEKVTDSERDYLPSYIRSMFDVKKGVSRVFICKGSTCSQPVTDPQSIKQILKTKI</sequence>
<evidence type="ECO:0000313" key="3">
    <source>
        <dbReference type="EMBL" id="BBG25515.1"/>
    </source>
</evidence>
<dbReference type="EMBL" id="AP018929">
    <property type="protein sequence ID" value="BBG22736.1"/>
    <property type="molecule type" value="Genomic_DNA"/>
</dbReference>
<proteinExistence type="predicted"/>
<keyword evidence="4" id="KW-1185">Reference proteome</keyword>
<dbReference type="Gene3D" id="3.40.30.10">
    <property type="entry name" value="Glutaredoxin"/>
    <property type="match status" value="1"/>
</dbReference>
<dbReference type="Pfam" id="PF03190">
    <property type="entry name" value="Thioredox_DsbH"/>
    <property type="match status" value="1"/>
</dbReference>
<name>A0A510DZ57_9CREN</name>
<organism evidence="3 5">
    <name type="scientific">Sulfuracidifex tepidarius</name>
    <dbReference type="NCBI Taxonomy" id="1294262"/>
    <lineage>
        <taxon>Archaea</taxon>
        <taxon>Thermoproteota</taxon>
        <taxon>Thermoprotei</taxon>
        <taxon>Sulfolobales</taxon>
        <taxon>Sulfolobaceae</taxon>
        <taxon>Sulfuracidifex</taxon>
    </lineage>
</organism>
<evidence type="ECO:0000313" key="2">
    <source>
        <dbReference type="EMBL" id="BBG22736.1"/>
    </source>
</evidence>
<gene>
    <name evidence="2" type="ORF">IC006_0020</name>
    <name evidence="3" type="ORF">IC007_0020</name>
</gene>
<dbReference type="SUPFAM" id="SSF48208">
    <property type="entry name" value="Six-hairpin glycosidases"/>
    <property type="match status" value="1"/>
</dbReference>
<reference evidence="3 4" key="2">
    <citation type="journal article" date="2020" name="Int. J. Syst. Evol. Microbiol.">
        <title>Sulfuracidifex tepidarius gen. nov., sp. nov. and transfer of Sulfolobus metallicus Huber and Stetter 1992 to the genus Sulfuracidifex as Sulfuracidifex metallicus comb. nov.</title>
        <authorList>
            <person name="Itoh T."/>
            <person name="Miura T."/>
            <person name="Sakai H.D."/>
            <person name="Kato S."/>
            <person name="Ohkuma M."/>
            <person name="Takashina T."/>
        </authorList>
    </citation>
    <scope>NUCLEOTIDE SEQUENCE</scope>
    <source>
        <strain evidence="2 4">IC-006</strain>
        <strain evidence="3">IC-007</strain>
    </source>
</reference>
<dbReference type="STRING" id="1294262.GCA_001316085_00810"/>
<dbReference type="PIRSF" id="PIRSF006402">
    <property type="entry name" value="UCP006402_thioredoxin"/>
    <property type="match status" value="1"/>
</dbReference>
<dbReference type="InterPro" id="IPR036249">
    <property type="entry name" value="Thioredoxin-like_sf"/>
</dbReference>
<dbReference type="Proteomes" id="UP000322983">
    <property type="component" value="Chromosome"/>
</dbReference>
<dbReference type="InterPro" id="IPR024705">
    <property type="entry name" value="Ssp411"/>
</dbReference>